<feature type="compositionally biased region" description="Low complexity" evidence="5">
    <location>
        <begin position="302"/>
        <end position="315"/>
    </location>
</feature>
<dbReference type="GeneTree" id="ENSGT00530000063872"/>
<dbReference type="Proteomes" id="UP000265160">
    <property type="component" value="LG16"/>
</dbReference>
<feature type="region of interest" description="Disordered" evidence="5">
    <location>
        <begin position="301"/>
        <end position="378"/>
    </location>
</feature>
<dbReference type="SMART" id="SM00132">
    <property type="entry name" value="LIM"/>
    <property type="match status" value="1"/>
</dbReference>
<dbReference type="Gene3D" id="2.10.110.10">
    <property type="entry name" value="Cysteine Rich Protein"/>
    <property type="match status" value="1"/>
</dbReference>
<name>A0A3P9D4P8_9CICH</name>
<reference evidence="7 8" key="1">
    <citation type="journal article" date="2014" name="Nature">
        <title>The genomic substrate for adaptive radiation in African cichlid fish.</title>
        <authorList>
            <person name="Brawand D."/>
            <person name="Wagner C.E."/>
            <person name="Li Y.I."/>
            <person name="Malinsky M."/>
            <person name="Keller I."/>
            <person name="Fan S."/>
            <person name="Simakov O."/>
            <person name="Ng A.Y."/>
            <person name="Lim Z.W."/>
            <person name="Bezault E."/>
            <person name="Turner-Maier J."/>
            <person name="Johnson J."/>
            <person name="Alcazar R."/>
            <person name="Noh H.J."/>
            <person name="Russell P."/>
            <person name="Aken B."/>
            <person name="Alfoldi J."/>
            <person name="Amemiya C."/>
            <person name="Azzouzi N."/>
            <person name="Baroiller J.F."/>
            <person name="Barloy-Hubler F."/>
            <person name="Berlin A."/>
            <person name="Bloomquist R."/>
            <person name="Carleton K.L."/>
            <person name="Conte M.A."/>
            <person name="D'Cotta H."/>
            <person name="Eshel O."/>
            <person name="Gaffney L."/>
            <person name="Galibert F."/>
            <person name="Gante H.F."/>
            <person name="Gnerre S."/>
            <person name="Greuter L."/>
            <person name="Guyon R."/>
            <person name="Haddad N.S."/>
            <person name="Haerty W."/>
            <person name="Harris R.M."/>
            <person name="Hofmann H.A."/>
            <person name="Hourlier T."/>
            <person name="Hulata G."/>
            <person name="Jaffe D.B."/>
            <person name="Lara M."/>
            <person name="Lee A.P."/>
            <person name="MacCallum I."/>
            <person name="Mwaiko S."/>
            <person name="Nikaido M."/>
            <person name="Nishihara H."/>
            <person name="Ozouf-Costaz C."/>
            <person name="Penman D.J."/>
            <person name="Przybylski D."/>
            <person name="Rakotomanga M."/>
            <person name="Renn S.C.P."/>
            <person name="Ribeiro F.J."/>
            <person name="Ron M."/>
            <person name="Salzburger W."/>
            <person name="Sanchez-Pulido L."/>
            <person name="Santos M.E."/>
            <person name="Searle S."/>
            <person name="Sharpe T."/>
            <person name="Swofford R."/>
            <person name="Tan F.J."/>
            <person name="Williams L."/>
            <person name="Young S."/>
            <person name="Yin S."/>
            <person name="Okada N."/>
            <person name="Kocher T.D."/>
            <person name="Miska E.A."/>
            <person name="Lander E.S."/>
            <person name="Venkatesh B."/>
            <person name="Fernald R.D."/>
            <person name="Meyer A."/>
            <person name="Ponting C.P."/>
            <person name="Streelman J.T."/>
            <person name="Lindblad-Toh K."/>
            <person name="Seehausen O."/>
            <person name="Di Palma F."/>
        </authorList>
    </citation>
    <scope>NUCLEOTIDE SEQUENCE</scope>
</reference>
<dbReference type="GeneID" id="101486846"/>
<feature type="domain" description="LIM zinc-binding" evidence="6">
    <location>
        <begin position="437"/>
        <end position="503"/>
    </location>
</feature>
<feature type="region of interest" description="Disordered" evidence="5">
    <location>
        <begin position="1"/>
        <end position="189"/>
    </location>
</feature>
<dbReference type="PROSITE" id="PS00478">
    <property type="entry name" value="LIM_DOMAIN_1"/>
    <property type="match status" value="1"/>
</dbReference>
<dbReference type="STRING" id="106582.ENSMZEP00005029182"/>
<reference evidence="7" key="3">
    <citation type="submission" date="2025-09" db="UniProtKB">
        <authorList>
            <consortium name="Ensembl"/>
        </authorList>
    </citation>
    <scope>IDENTIFICATION</scope>
</reference>
<dbReference type="PANTHER" id="PTHR15468">
    <property type="entry name" value="ZNF185"/>
    <property type="match status" value="1"/>
</dbReference>
<evidence type="ECO:0000259" key="6">
    <source>
        <dbReference type="PROSITE" id="PS50023"/>
    </source>
</evidence>
<keyword evidence="2 4" id="KW-0862">Zinc</keyword>
<keyword evidence="3 4" id="KW-0440">LIM domain</keyword>
<dbReference type="KEGG" id="mze:101486846"/>
<accession>A0A3P9D4P8</accession>
<evidence type="ECO:0000313" key="8">
    <source>
        <dbReference type="Proteomes" id="UP000265160"/>
    </source>
</evidence>
<feature type="compositionally biased region" description="Polar residues" evidence="5">
    <location>
        <begin position="59"/>
        <end position="70"/>
    </location>
</feature>
<dbReference type="CTD" id="8796"/>
<evidence type="ECO:0000256" key="5">
    <source>
        <dbReference type="SAM" id="MobiDB-lite"/>
    </source>
</evidence>
<reference evidence="7" key="2">
    <citation type="submission" date="2025-08" db="UniProtKB">
        <authorList>
            <consortium name="Ensembl"/>
        </authorList>
    </citation>
    <scope>IDENTIFICATION</scope>
</reference>
<feature type="compositionally biased region" description="Low complexity" evidence="5">
    <location>
        <begin position="219"/>
        <end position="234"/>
    </location>
</feature>
<sequence length="506" mass="55533">MSAYKTGKTSLLKDNSWIRKPDDEEEPVDQDPNFARSVLGQYKSNETLASLEPEEETATKPSNTATSVQELSKRFGGKQNDLKTNTLSSTKTSYTKSTYSSVKADSPTVTTTTKTTVTEYPKTSTKTTTVTKDGSTTETTTTTTQSVKSPVTKTPISSGTFSDRVRTSSKGQEYQPYSPTLTTPKVTETTVTLTKDTEDKVYDTHLPSSIQDDLSPAESKTTISTTKTVTVKSSTDTNAKDQLYDTLIPGSVKADDSKSIVSTTKTVTVKSSYDDDVFKAKTPTKTSFKAEDQLYDTLLPTSIRSDSSSPVSSSSVKKTEIVTVESSRGGESPSPVSTSSTRSLSSYSSYSSDIPSTRTTSYTITTSDDYSSNRNTYTYSRPDSSYEYTSITSPSIYSSTSYRSRSRSDDILSEPTYSKSSVKSAYAPPERTVLEKDLCTVCRKPFTGDAKMVLDDINMKCHASCFKCEVCNITLGNLKAGDSLWIYKRMVHCSNCFEVTKEKWQR</sequence>
<feature type="compositionally biased region" description="Polar residues" evidence="5">
    <location>
        <begin position="168"/>
        <end position="178"/>
    </location>
</feature>
<evidence type="ECO:0000313" key="7">
    <source>
        <dbReference type="Ensembl" id="ENSMZEP00005029182.1"/>
    </source>
</evidence>
<dbReference type="GO" id="GO:0046872">
    <property type="term" value="F:metal ion binding"/>
    <property type="evidence" value="ECO:0007669"/>
    <property type="project" value="UniProtKB-KW"/>
</dbReference>
<evidence type="ECO:0000256" key="3">
    <source>
        <dbReference type="ARBA" id="ARBA00023038"/>
    </source>
</evidence>
<organism evidence="7 8">
    <name type="scientific">Maylandia zebra</name>
    <name type="common">zebra mbuna</name>
    <dbReference type="NCBI Taxonomy" id="106582"/>
    <lineage>
        <taxon>Eukaryota</taxon>
        <taxon>Metazoa</taxon>
        <taxon>Chordata</taxon>
        <taxon>Craniata</taxon>
        <taxon>Vertebrata</taxon>
        <taxon>Euteleostomi</taxon>
        <taxon>Actinopterygii</taxon>
        <taxon>Neopterygii</taxon>
        <taxon>Teleostei</taxon>
        <taxon>Neoteleostei</taxon>
        <taxon>Acanthomorphata</taxon>
        <taxon>Ovalentaria</taxon>
        <taxon>Cichlomorphae</taxon>
        <taxon>Cichliformes</taxon>
        <taxon>Cichlidae</taxon>
        <taxon>African cichlids</taxon>
        <taxon>Pseudocrenilabrinae</taxon>
        <taxon>Haplochromini</taxon>
        <taxon>Maylandia</taxon>
        <taxon>Maylandia zebra complex</taxon>
    </lineage>
</organism>
<keyword evidence="1 4" id="KW-0479">Metal-binding</keyword>
<dbReference type="AlphaFoldDB" id="A0A3P9D4P8"/>
<dbReference type="Ensembl" id="ENSMZET00005030100.1">
    <property type="protein sequence ID" value="ENSMZEP00005029182.1"/>
    <property type="gene ID" value="ENSMZEG00005021753.1"/>
</dbReference>
<keyword evidence="8" id="KW-1185">Reference proteome</keyword>
<feature type="region of interest" description="Disordered" evidence="5">
    <location>
        <begin position="205"/>
        <end position="234"/>
    </location>
</feature>
<dbReference type="InterPro" id="IPR001781">
    <property type="entry name" value="Znf_LIM"/>
</dbReference>
<evidence type="ECO:0000256" key="1">
    <source>
        <dbReference type="ARBA" id="ARBA00022723"/>
    </source>
</evidence>
<feature type="compositionally biased region" description="Low complexity" evidence="5">
    <location>
        <begin position="332"/>
        <end position="372"/>
    </location>
</feature>
<evidence type="ECO:0000256" key="2">
    <source>
        <dbReference type="ARBA" id="ARBA00022833"/>
    </source>
</evidence>
<feature type="compositionally biased region" description="Low complexity" evidence="5">
    <location>
        <begin position="179"/>
        <end position="189"/>
    </location>
</feature>
<evidence type="ECO:0000256" key="4">
    <source>
        <dbReference type="PROSITE-ProRule" id="PRU00125"/>
    </source>
</evidence>
<proteinExistence type="predicted"/>
<dbReference type="InterPro" id="IPR052621">
    <property type="entry name" value="Cell_Prolif/Cornif_Regul"/>
</dbReference>
<dbReference type="PANTHER" id="PTHR15468:SF12">
    <property type="match status" value="1"/>
</dbReference>
<dbReference type="PROSITE" id="PS50023">
    <property type="entry name" value="LIM_DOMAIN_2"/>
    <property type="match status" value="1"/>
</dbReference>
<dbReference type="CDD" id="cd08368">
    <property type="entry name" value="LIM"/>
    <property type="match status" value="1"/>
</dbReference>
<feature type="compositionally biased region" description="Low complexity" evidence="5">
    <location>
        <begin position="82"/>
        <end position="154"/>
    </location>
</feature>
<dbReference type="RefSeq" id="XP_004568072.2">
    <property type="nucleotide sequence ID" value="XM_004568015.5"/>
</dbReference>
<protein>
    <submittedName>
        <fullName evidence="7">Sciellin</fullName>
    </submittedName>
</protein>